<name>A0A844NWT0_ALIFS</name>
<dbReference type="AlphaFoldDB" id="A0A844NWT0"/>
<reference evidence="2 3" key="1">
    <citation type="submission" date="2019-11" db="EMBL/GenBank/DDBJ databases">
        <title>Using colonization assays and comparative genomics to discover symbiosis behaviors and factors in Vibrio fischeri.</title>
        <authorList>
            <person name="Bongrand C."/>
            <person name="Moriano-Gutierrez S."/>
            <person name="Arevalo P."/>
            <person name="Mcfall-Ngai M."/>
            <person name="Visick K."/>
            <person name="Polz M.F."/>
            <person name="Ruby E.G."/>
        </authorList>
    </citation>
    <scope>NUCLEOTIDE SEQUENCE [LARGE SCALE GENOMIC DNA]</scope>
    <source>
        <strain evidence="3">emors.4.1</strain>
    </source>
</reference>
<organism evidence="2 3">
    <name type="scientific">Aliivibrio fischeri</name>
    <name type="common">Vibrio fischeri</name>
    <dbReference type="NCBI Taxonomy" id="668"/>
    <lineage>
        <taxon>Bacteria</taxon>
        <taxon>Pseudomonadati</taxon>
        <taxon>Pseudomonadota</taxon>
        <taxon>Gammaproteobacteria</taxon>
        <taxon>Vibrionales</taxon>
        <taxon>Vibrionaceae</taxon>
        <taxon>Aliivibrio</taxon>
    </lineage>
</organism>
<accession>A0A844NWT0</accession>
<comment type="caution">
    <text evidence="2">The sequence shown here is derived from an EMBL/GenBank/DDBJ whole genome shotgun (WGS) entry which is preliminary data.</text>
</comment>
<evidence type="ECO:0000256" key="1">
    <source>
        <dbReference type="NCBIfam" id="TIGR03369"/>
    </source>
</evidence>
<sequence>MPQTPKETDIKGKKLKSSIYISTFSNRTLLINNVNKLMINEKQNSFICFSTLESFTKSLNDKFIHLFKSTLNKYYENIFFAKNKSITSLISLTNDITRLQTNKHSTITVTIPDNIFTTKNESDVIFFIKKLNEWSIKTTSTINLFVYGRDTHLIKKSITQNPNLCVGYANYQSIDKNTYLEHVYYWGLNTGMNGESETYHSLHNNNATNYNIKHPHSLSSSANLDDEDTVYIAKTAIEYGYKIPDTMICASTNVELVNSLTSVSKAAIVLSCSEQNDVSELGMQAFQLRQRYGQQIKIIIKEMKPCLRYADEMYLLQAGINLIVHFGTRFSRMQSGIEMLKGQIFTRPLPSSIEELLSFHVETIAIKGFVDFNSFIYYTKTFLSQLETSQTQFALIKLERLPNIKIANYLSMCSIQREGDIMTITNNSMYLFLQGVRINDLATALHNIFKLPIQDIFISETSFTSIGRIEHELHHIEQNGLTIDNITLIENKEKEPLSAIPQQASLAVHKPLDF</sequence>
<dbReference type="Pfam" id="PF10995">
    <property type="entry name" value="CBP_BcsE"/>
    <property type="match status" value="1"/>
</dbReference>
<gene>
    <name evidence="2" type="primary">bcsE</name>
    <name evidence="2" type="ORF">GNP88_02350</name>
</gene>
<dbReference type="Proteomes" id="UP000448038">
    <property type="component" value="Unassembled WGS sequence"/>
</dbReference>
<dbReference type="EMBL" id="WOBN01000003">
    <property type="protein sequence ID" value="MUK48023.1"/>
    <property type="molecule type" value="Genomic_DNA"/>
</dbReference>
<dbReference type="NCBIfam" id="TIGR03369">
    <property type="entry name" value="cellulose_bcsE"/>
    <property type="match status" value="1"/>
</dbReference>
<dbReference type="GO" id="GO:0035438">
    <property type="term" value="F:cyclic-di-GMP binding"/>
    <property type="evidence" value="ECO:0007669"/>
    <property type="project" value="InterPro"/>
</dbReference>
<dbReference type="RefSeq" id="WP_155655219.1">
    <property type="nucleotide sequence ID" value="NZ_WOBN01000003.1"/>
</dbReference>
<protein>
    <recommendedName>
        <fullName evidence="1">Cellulose biosynthesis protein BcsE</fullName>
    </recommendedName>
</protein>
<evidence type="ECO:0000313" key="2">
    <source>
        <dbReference type="EMBL" id="MUK48023.1"/>
    </source>
</evidence>
<dbReference type="InterPro" id="IPR017745">
    <property type="entry name" value="BcsE"/>
</dbReference>
<evidence type="ECO:0000313" key="3">
    <source>
        <dbReference type="Proteomes" id="UP000448038"/>
    </source>
</evidence>
<proteinExistence type="predicted"/>